<sequence>MRKTAIIVGELKSRYSVGRALQQNERTGYI</sequence>
<dbReference type="Proteomes" id="UP000254651">
    <property type="component" value="Unassembled WGS sequence"/>
</dbReference>
<evidence type="ECO:0000313" key="2">
    <source>
        <dbReference type="Proteomes" id="UP000254651"/>
    </source>
</evidence>
<organism evidence="1 2">
    <name type="scientific">Bergeriella denitrificans</name>
    <name type="common">Neisseria denitrificans</name>
    <dbReference type="NCBI Taxonomy" id="494"/>
    <lineage>
        <taxon>Bacteria</taxon>
        <taxon>Pseudomonadati</taxon>
        <taxon>Pseudomonadota</taxon>
        <taxon>Betaproteobacteria</taxon>
        <taxon>Neisseriales</taxon>
        <taxon>Neisseriaceae</taxon>
        <taxon>Bergeriella</taxon>
    </lineage>
</organism>
<dbReference type="AlphaFoldDB" id="A0A378UEQ9"/>
<reference evidence="1 2" key="1">
    <citation type="submission" date="2018-06" db="EMBL/GenBank/DDBJ databases">
        <authorList>
            <consortium name="Pathogen Informatics"/>
            <person name="Doyle S."/>
        </authorList>
    </citation>
    <scope>NUCLEOTIDE SEQUENCE [LARGE SCALE GENOMIC DNA]</scope>
    <source>
        <strain evidence="1 2">NCTC10295</strain>
    </source>
</reference>
<gene>
    <name evidence="1" type="ORF">NCTC10295_00652</name>
</gene>
<accession>A0A378UEQ9</accession>
<name>A0A378UEQ9_BERDE</name>
<evidence type="ECO:0000313" key="1">
    <source>
        <dbReference type="EMBL" id="STZ75898.1"/>
    </source>
</evidence>
<proteinExistence type="predicted"/>
<dbReference type="EMBL" id="UGQS01000001">
    <property type="protein sequence ID" value="STZ75898.1"/>
    <property type="molecule type" value="Genomic_DNA"/>
</dbReference>
<protein>
    <submittedName>
        <fullName evidence="1">Uncharacterized protein</fullName>
    </submittedName>
</protein>
<keyword evidence="2" id="KW-1185">Reference proteome</keyword>